<name>A5BKS8_VITVI</name>
<proteinExistence type="predicted"/>
<reference evidence="1" key="1">
    <citation type="journal article" date="2007" name="PLoS ONE">
        <title>The first genome sequence of an elite grapevine cultivar (Pinot noir Vitis vinifera L.): coping with a highly heterozygous genome.</title>
        <authorList>
            <person name="Velasco R."/>
            <person name="Zharkikh A."/>
            <person name="Troggio M."/>
            <person name="Cartwright D.A."/>
            <person name="Cestaro A."/>
            <person name="Pruss D."/>
            <person name="Pindo M."/>
            <person name="FitzGerald L.M."/>
            <person name="Vezzulli S."/>
            <person name="Reid J."/>
            <person name="Malacarne G."/>
            <person name="Iliev D."/>
            <person name="Coppola G."/>
            <person name="Wardell B."/>
            <person name="Micheletti D."/>
            <person name="Macalma T."/>
            <person name="Facci M."/>
            <person name="Mitchell J.T."/>
            <person name="Perazzolli M."/>
            <person name="Eldredge G."/>
            <person name="Gatto P."/>
            <person name="Oyzerski R."/>
            <person name="Moretto M."/>
            <person name="Gutin N."/>
            <person name="Stefanini M."/>
            <person name="Chen Y."/>
            <person name="Segala C."/>
            <person name="Davenport C."/>
            <person name="Dematte L."/>
            <person name="Mraz A."/>
            <person name="Battilana J."/>
            <person name="Stormo K."/>
            <person name="Costa F."/>
            <person name="Tao Q."/>
            <person name="Si-Ammour A."/>
            <person name="Harkins T."/>
            <person name="Lackey A."/>
            <person name="Perbost C."/>
            <person name="Taillon B."/>
            <person name="Stella A."/>
            <person name="Solovyev V."/>
            <person name="Fawcett J.A."/>
            <person name="Sterck L."/>
            <person name="Vandepoele K."/>
            <person name="Grando S.M."/>
            <person name="Toppo S."/>
            <person name="Moser C."/>
            <person name="Lanchbury J."/>
            <person name="Bogden R."/>
            <person name="Skolnick M."/>
            <person name="Sgaramella V."/>
            <person name="Bhatnagar S.K."/>
            <person name="Fontana P."/>
            <person name="Gutin A."/>
            <person name="Van de Peer Y."/>
            <person name="Salamini F."/>
            <person name="Viola R."/>
        </authorList>
    </citation>
    <scope>NUCLEOTIDE SEQUENCE</scope>
</reference>
<gene>
    <name evidence="1" type="ORF">VITISV_038129</name>
</gene>
<protein>
    <submittedName>
        <fullName evidence="1">Uncharacterized protein</fullName>
    </submittedName>
</protein>
<organism evidence="1">
    <name type="scientific">Vitis vinifera</name>
    <name type="common">Grape</name>
    <dbReference type="NCBI Taxonomy" id="29760"/>
    <lineage>
        <taxon>Eukaryota</taxon>
        <taxon>Viridiplantae</taxon>
        <taxon>Streptophyta</taxon>
        <taxon>Embryophyta</taxon>
        <taxon>Tracheophyta</taxon>
        <taxon>Spermatophyta</taxon>
        <taxon>Magnoliopsida</taxon>
        <taxon>eudicotyledons</taxon>
        <taxon>Gunneridae</taxon>
        <taxon>Pentapetalae</taxon>
        <taxon>rosids</taxon>
        <taxon>Vitales</taxon>
        <taxon>Vitaceae</taxon>
        <taxon>Viteae</taxon>
        <taxon>Vitis</taxon>
    </lineage>
</organism>
<sequence>MDMCGAILHPCGSKYISGGMPKLKVLWLGNLLMIDGATSRERCIDHFAASKARTKCVGHRAALEEKLEA</sequence>
<accession>A5BKS8</accession>
<dbReference type="AlphaFoldDB" id="A5BKS8"/>
<evidence type="ECO:0000313" key="1">
    <source>
        <dbReference type="EMBL" id="CAN61488.1"/>
    </source>
</evidence>
<dbReference type="EMBL" id="AM462904">
    <property type="protein sequence ID" value="CAN61488.1"/>
    <property type="molecule type" value="Genomic_DNA"/>
</dbReference>